<reference evidence="2" key="1">
    <citation type="submission" date="2021-01" db="EMBL/GenBank/DDBJ databases">
        <authorList>
            <person name="Corre E."/>
            <person name="Pelletier E."/>
            <person name="Niang G."/>
            <person name="Scheremetjew M."/>
            <person name="Finn R."/>
            <person name="Kale V."/>
            <person name="Holt S."/>
            <person name="Cochrane G."/>
            <person name="Meng A."/>
            <person name="Brown T."/>
            <person name="Cohen L."/>
        </authorList>
    </citation>
    <scope>NUCLEOTIDE SEQUENCE</scope>
    <source>
        <strain evidence="2">CCMP1661</strain>
    </source>
</reference>
<organism evidence="2">
    <name type="scientific">Fibrocapsa japonica</name>
    <dbReference type="NCBI Taxonomy" id="94617"/>
    <lineage>
        <taxon>Eukaryota</taxon>
        <taxon>Sar</taxon>
        <taxon>Stramenopiles</taxon>
        <taxon>Ochrophyta</taxon>
        <taxon>Raphidophyceae</taxon>
        <taxon>Chattonellales</taxon>
        <taxon>Chattonellaceae</taxon>
        <taxon>Fibrocapsa</taxon>
    </lineage>
</organism>
<dbReference type="PANTHER" id="PTHR43319:SF3">
    <property type="entry name" value="BETA-LACTAMASE-RELATED DOMAIN-CONTAINING PROTEIN"/>
    <property type="match status" value="1"/>
</dbReference>
<protein>
    <recommendedName>
        <fullName evidence="1">Beta-lactamase-related domain-containing protein</fullName>
    </recommendedName>
</protein>
<dbReference type="EMBL" id="HBHR01021518">
    <property type="protein sequence ID" value="CAD9872888.1"/>
    <property type="molecule type" value="Transcribed_RNA"/>
</dbReference>
<evidence type="ECO:0000259" key="1">
    <source>
        <dbReference type="Pfam" id="PF00144"/>
    </source>
</evidence>
<proteinExistence type="predicted"/>
<dbReference type="InterPro" id="IPR052907">
    <property type="entry name" value="Beta-lactamase/esterase"/>
</dbReference>
<accession>A0A7S2V809</accession>
<name>A0A7S2V809_9STRA</name>
<dbReference type="Pfam" id="PF00144">
    <property type="entry name" value="Beta-lactamase"/>
    <property type="match status" value="1"/>
</dbReference>
<evidence type="ECO:0000313" key="2">
    <source>
        <dbReference type="EMBL" id="CAD9872888.1"/>
    </source>
</evidence>
<dbReference type="Gene3D" id="3.40.710.10">
    <property type="entry name" value="DD-peptidase/beta-lactamase superfamily"/>
    <property type="match status" value="1"/>
</dbReference>
<dbReference type="AlphaFoldDB" id="A0A7S2V809"/>
<feature type="domain" description="Beta-lactamase-related" evidence="1">
    <location>
        <begin position="12"/>
        <end position="158"/>
    </location>
</feature>
<sequence>MDPRIFNYKQLRDACLPAANGHATAAALASLFSTFLPGGSTGAGGSSTSSVLSQPRVEEMSRLQAQDQSAYNQLFGMSHGMRYGLGYQLFGFRDPVPTPTPTSSHTAPTFNKTSASAGPVKSVPRFTAFGHVGAGGSVVMCDPTTGFVFAMTLNKIVEGREATRQVLQLVCEELGVGMPVAFVE</sequence>
<dbReference type="PANTHER" id="PTHR43319">
    <property type="entry name" value="BETA-LACTAMASE-RELATED"/>
    <property type="match status" value="1"/>
</dbReference>
<dbReference type="InterPro" id="IPR012338">
    <property type="entry name" value="Beta-lactam/transpept-like"/>
</dbReference>
<dbReference type="InterPro" id="IPR001466">
    <property type="entry name" value="Beta-lactam-related"/>
</dbReference>
<dbReference type="SUPFAM" id="SSF56601">
    <property type="entry name" value="beta-lactamase/transpeptidase-like"/>
    <property type="match status" value="1"/>
</dbReference>
<gene>
    <name evidence="2" type="ORF">FJAP1339_LOCUS10939</name>
</gene>